<keyword evidence="4" id="KW-0223">Dioxygenase</keyword>
<comment type="cofactor">
    <cofactor evidence="1">
        <name>L-ascorbate</name>
        <dbReference type="ChEBI" id="CHEBI:38290"/>
    </cofactor>
</comment>
<dbReference type="EMBL" id="KB095858">
    <property type="protein sequence ID" value="ESO10904.1"/>
    <property type="molecule type" value="Genomic_DNA"/>
</dbReference>
<evidence type="ECO:0000256" key="2">
    <source>
        <dbReference type="ARBA" id="ARBA00022723"/>
    </source>
</evidence>
<dbReference type="SMART" id="SM00702">
    <property type="entry name" value="P4Hc"/>
    <property type="match status" value="1"/>
</dbReference>
<feature type="compositionally biased region" description="Low complexity" evidence="9">
    <location>
        <begin position="88"/>
        <end position="112"/>
    </location>
</feature>
<dbReference type="CTD" id="20214719"/>
<reference evidence="12" key="3">
    <citation type="submission" date="2015-06" db="UniProtKB">
        <authorList>
            <consortium name="EnsemblMetazoa"/>
        </authorList>
    </citation>
    <scope>IDENTIFICATION</scope>
</reference>
<dbReference type="GO" id="GO:0031418">
    <property type="term" value="F:L-ascorbic acid binding"/>
    <property type="evidence" value="ECO:0007669"/>
    <property type="project" value="UniProtKB-KW"/>
</dbReference>
<evidence type="ECO:0000313" key="11">
    <source>
        <dbReference type="EMBL" id="ESO10904.1"/>
    </source>
</evidence>
<evidence type="ECO:0000256" key="8">
    <source>
        <dbReference type="ARBA" id="ARBA00049134"/>
    </source>
</evidence>
<feature type="compositionally biased region" description="Polar residues" evidence="9">
    <location>
        <begin position="73"/>
        <end position="87"/>
    </location>
</feature>
<evidence type="ECO:0000256" key="3">
    <source>
        <dbReference type="ARBA" id="ARBA00022896"/>
    </source>
</evidence>
<evidence type="ECO:0000256" key="7">
    <source>
        <dbReference type="ARBA" id="ARBA00039004"/>
    </source>
</evidence>
<evidence type="ECO:0000259" key="10">
    <source>
        <dbReference type="PROSITE" id="PS51471"/>
    </source>
</evidence>
<keyword evidence="3" id="KW-0847">Vitamin C</keyword>
<dbReference type="InParanoid" id="T1G0X1"/>
<dbReference type="HOGENOM" id="CLU_022206_0_1_1"/>
<dbReference type="GO" id="GO:0008198">
    <property type="term" value="F:ferrous iron binding"/>
    <property type="evidence" value="ECO:0000318"/>
    <property type="project" value="GO_Central"/>
</dbReference>
<dbReference type="eggNOG" id="KOG3710">
    <property type="taxonomic scope" value="Eukaryota"/>
</dbReference>
<evidence type="ECO:0000313" key="13">
    <source>
        <dbReference type="Proteomes" id="UP000015101"/>
    </source>
</evidence>
<name>T1G0X1_HELRO</name>
<dbReference type="GO" id="GO:0031543">
    <property type="term" value="F:peptidyl-proline dioxygenase activity"/>
    <property type="evidence" value="ECO:0000318"/>
    <property type="project" value="GO_Central"/>
</dbReference>
<evidence type="ECO:0000256" key="6">
    <source>
        <dbReference type="ARBA" id="ARBA00023004"/>
    </source>
</evidence>
<keyword evidence="2" id="KW-0479">Metal-binding</keyword>
<organism evidence="12 13">
    <name type="scientific">Helobdella robusta</name>
    <name type="common">Californian leech</name>
    <dbReference type="NCBI Taxonomy" id="6412"/>
    <lineage>
        <taxon>Eukaryota</taxon>
        <taxon>Metazoa</taxon>
        <taxon>Spiralia</taxon>
        <taxon>Lophotrochozoa</taxon>
        <taxon>Annelida</taxon>
        <taxon>Clitellata</taxon>
        <taxon>Hirudinea</taxon>
        <taxon>Rhynchobdellida</taxon>
        <taxon>Glossiphoniidae</taxon>
        <taxon>Helobdella</taxon>
    </lineage>
</organism>
<feature type="domain" description="Fe2OG dioxygenase" evidence="10">
    <location>
        <begin position="242"/>
        <end position="340"/>
    </location>
</feature>
<comment type="catalytic activity">
    <reaction evidence="8">
        <text>L-prolyl-[hypoxia-inducible factor alpha subunit] + 2-oxoglutarate + O2 = trans-4-hydroxy-L-prolyl-[hypoxia-inducible factor alpha subunit] + succinate + CO2</text>
        <dbReference type="Rhea" id="RHEA:48400"/>
        <dbReference type="Rhea" id="RHEA-COMP:12093"/>
        <dbReference type="Rhea" id="RHEA-COMP:12094"/>
        <dbReference type="ChEBI" id="CHEBI:15379"/>
        <dbReference type="ChEBI" id="CHEBI:16526"/>
        <dbReference type="ChEBI" id="CHEBI:16810"/>
        <dbReference type="ChEBI" id="CHEBI:30031"/>
        <dbReference type="ChEBI" id="CHEBI:50342"/>
        <dbReference type="ChEBI" id="CHEBI:61965"/>
        <dbReference type="EC" id="1.14.11.29"/>
    </reaction>
</comment>
<reference evidence="13" key="1">
    <citation type="submission" date="2012-12" db="EMBL/GenBank/DDBJ databases">
        <authorList>
            <person name="Hellsten U."/>
            <person name="Grimwood J."/>
            <person name="Chapman J.A."/>
            <person name="Shapiro H."/>
            <person name="Aerts A."/>
            <person name="Otillar R.P."/>
            <person name="Terry A.Y."/>
            <person name="Boore J.L."/>
            <person name="Simakov O."/>
            <person name="Marletaz F."/>
            <person name="Cho S.-J."/>
            <person name="Edsinger-Gonzales E."/>
            <person name="Havlak P."/>
            <person name="Kuo D.-H."/>
            <person name="Larsson T."/>
            <person name="Lv J."/>
            <person name="Arendt D."/>
            <person name="Savage R."/>
            <person name="Osoegawa K."/>
            <person name="de Jong P."/>
            <person name="Lindberg D.R."/>
            <person name="Seaver E.C."/>
            <person name="Weisblat D.A."/>
            <person name="Putnam N.H."/>
            <person name="Grigoriev I.V."/>
            <person name="Rokhsar D.S."/>
        </authorList>
    </citation>
    <scope>NUCLEOTIDE SEQUENCE</scope>
</reference>
<dbReference type="GO" id="GO:0160082">
    <property type="term" value="F:hypoxia-inducible factor-proline dioxygenase activity"/>
    <property type="evidence" value="ECO:0007669"/>
    <property type="project" value="UniProtKB-EC"/>
</dbReference>
<evidence type="ECO:0000256" key="4">
    <source>
        <dbReference type="ARBA" id="ARBA00022964"/>
    </source>
</evidence>
<dbReference type="InterPro" id="IPR006620">
    <property type="entry name" value="Pro_4_hyd_alph"/>
</dbReference>
<dbReference type="InterPro" id="IPR044862">
    <property type="entry name" value="Pro_4_hyd_alph_FE2OG_OXY"/>
</dbReference>
<dbReference type="EnsemblMetazoa" id="HelroT72205">
    <property type="protein sequence ID" value="HelroP72205"/>
    <property type="gene ID" value="HelroG72205"/>
</dbReference>
<dbReference type="AlphaFoldDB" id="T1G0X1"/>
<proteinExistence type="predicted"/>
<keyword evidence="5" id="KW-0560">Oxidoreductase</keyword>
<reference evidence="11 13" key="2">
    <citation type="journal article" date="2013" name="Nature">
        <title>Insights into bilaterian evolution from three spiralian genomes.</title>
        <authorList>
            <person name="Simakov O."/>
            <person name="Marletaz F."/>
            <person name="Cho S.J."/>
            <person name="Edsinger-Gonzales E."/>
            <person name="Havlak P."/>
            <person name="Hellsten U."/>
            <person name="Kuo D.H."/>
            <person name="Larsson T."/>
            <person name="Lv J."/>
            <person name="Arendt D."/>
            <person name="Savage R."/>
            <person name="Osoegawa K."/>
            <person name="de Jong P."/>
            <person name="Grimwood J."/>
            <person name="Chapman J.A."/>
            <person name="Shapiro H."/>
            <person name="Aerts A."/>
            <person name="Otillar R.P."/>
            <person name="Terry A.Y."/>
            <person name="Boore J.L."/>
            <person name="Grigoriev I.V."/>
            <person name="Lindberg D.R."/>
            <person name="Seaver E.C."/>
            <person name="Weisblat D.A."/>
            <person name="Putnam N.H."/>
            <person name="Rokhsar D.S."/>
        </authorList>
    </citation>
    <scope>NUCLEOTIDE SEQUENCE</scope>
</reference>
<dbReference type="PANTHER" id="PTHR12907">
    <property type="entry name" value="EGL NINE HOMOLOG-RELATED"/>
    <property type="match status" value="1"/>
</dbReference>
<dbReference type="InterPro" id="IPR005123">
    <property type="entry name" value="Oxoglu/Fe-dep_dioxygenase_dom"/>
</dbReference>
<dbReference type="EMBL" id="AMQM01002776">
    <property type="status" value="NOT_ANNOTATED_CDS"/>
    <property type="molecule type" value="Genomic_DNA"/>
</dbReference>
<keyword evidence="13" id="KW-1185">Reference proteome</keyword>
<dbReference type="STRING" id="6412.T1G0X1"/>
<feature type="region of interest" description="Disordered" evidence="9">
    <location>
        <begin position="73"/>
        <end position="112"/>
    </location>
</feature>
<dbReference type="Proteomes" id="UP000015101">
    <property type="component" value="Unassembled WGS sequence"/>
</dbReference>
<dbReference type="PROSITE" id="PS51471">
    <property type="entry name" value="FE2OG_OXY"/>
    <property type="match status" value="1"/>
</dbReference>
<dbReference type="OrthoDB" id="76265at2759"/>
<evidence type="ECO:0000256" key="1">
    <source>
        <dbReference type="ARBA" id="ARBA00001961"/>
    </source>
</evidence>
<dbReference type="KEGG" id="hro:HELRODRAFT_72205"/>
<sequence>MPNLNFINANILDTTQEDVFNLTFTDAPAATNQFNLKQNVSNLHQHQQQDLTTAQLLRASLQQQLSLLTTSTNDENSLENNHTVSSIQKSQQLQQNQHQQQNQQSQQTQHLQQQLSQQQRLQQQHQLVKQPTFQQQRDIQEQKISDYAFNCLTEYDFCVLDHFQGSQKSLNLLNEVQKIINSQRFEDGRLMASNQDSLSVRGDKIFWLGDLNMTPCIMQLIQKMARIIFKFNERLSNVCIRSHSKPMLACYPGSGAGYMRHVDNSNQDGRLITCLYYLNKDWNAKVDGGMLRLHPSIKHEKVDVEPLLDRLLLFWSDCRNPHEVLPSFKNRYAITVWYFDTEEREQAKLKLQGC</sequence>
<dbReference type="Gene3D" id="2.60.120.620">
    <property type="entry name" value="q2cbj1_9rhob like domain"/>
    <property type="match status" value="1"/>
</dbReference>
<evidence type="ECO:0000256" key="9">
    <source>
        <dbReference type="SAM" id="MobiDB-lite"/>
    </source>
</evidence>
<protein>
    <recommendedName>
        <fullName evidence="7">hypoxia-inducible factor-proline dioxygenase</fullName>
        <ecNumber evidence="7">1.14.11.29</ecNumber>
    </recommendedName>
</protein>
<dbReference type="PANTHER" id="PTHR12907:SF26">
    <property type="entry name" value="HIF PROLYL HYDROXYLASE, ISOFORM C"/>
    <property type="match status" value="1"/>
</dbReference>
<accession>T1G0X1</accession>
<dbReference type="Pfam" id="PF13640">
    <property type="entry name" value="2OG-FeII_Oxy_3"/>
    <property type="match status" value="1"/>
</dbReference>
<evidence type="ECO:0000313" key="12">
    <source>
        <dbReference type="EnsemblMetazoa" id="HelroP72205"/>
    </source>
</evidence>
<evidence type="ECO:0000256" key="5">
    <source>
        <dbReference type="ARBA" id="ARBA00023002"/>
    </source>
</evidence>
<dbReference type="InterPro" id="IPR051559">
    <property type="entry name" value="HIF_prolyl_hydroxylases"/>
</dbReference>
<dbReference type="GeneID" id="20214719"/>
<dbReference type="GO" id="GO:0071456">
    <property type="term" value="P:cellular response to hypoxia"/>
    <property type="evidence" value="ECO:0000318"/>
    <property type="project" value="GO_Central"/>
</dbReference>
<dbReference type="RefSeq" id="XP_009011173.1">
    <property type="nucleotide sequence ID" value="XM_009012925.1"/>
</dbReference>
<gene>
    <name evidence="12" type="primary">20214719</name>
    <name evidence="11" type="ORF">HELRODRAFT_72205</name>
</gene>
<dbReference type="EC" id="1.14.11.29" evidence="7"/>
<keyword evidence="6" id="KW-0408">Iron</keyword>